<organism evidence="3 4">
    <name type="scientific">Flavipsychrobacter stenotrophus</name>
    <dbReference type="NCBI Taxonomy" id="2077091"/>
    <lineage>
        <taxon>Bacteria</taxon>
        <taxon>Pseudomonadati</taxon>
        <taxon>Bacteroidota</taxon>
        <taxon>Chitinophagia</taxon>
        <taxon>Chitinophagales</taxon>
        <taxon>Chitinophagaceae</taxon>
        <taxon>Flavipsychrobacter</taxon>
    </lineage>
</organism>
<evidence type="ECO:0000313" key="4">
    <source>
        <dbReference type="Proteomes" id="UP000239872"/>
    </source>
</evidence>
<evidence type="ECO:0000259" key="2">
    <source>
        <dbReference type="SMART" id="SM00635"/>
    </source>
</evidence>
<comment type="caution">
    <text evidence="3">The sequence shown here is derived from an EMBL/GenBank/DDBJ whole genome shotgun (WGS) entry which is preliminary data.</text>
</comment>
<feature type="domain" description="BIG2" evidence="2">
    <location>
        <begin position="119"/>
        <end position="196"/>
    </location>
</feature>
<protein>
    <recommendedName>
        <fullName evidence="2">BIG2 domain-containing protein</fullName>
    </recommendedName>
</protein>
<gene>
    <name evidence="3" type="ORF">CJD36_005000</name>
</gene>
<dbReference type="OrthoDB" id="1491228at2"/>
<accession>A0A2S7T1K6</accession>
<dbReference type="PROSITE" id="PS51257">
    <property type="entry name" value="PROKAR_LIPOPROTEIN"/>
    <property type="match status" value="1"/>
</dbReference>
<name>A0A2S7T1K6_9BACT</name>
<dbReference type="Gene3D" id="2.60.40.1080">
    <property type="match status" value="3"/>
</dbReference>
<proteinExistence type="predicted"/>
<dbReference type="RefSeq" id="WP_105037986.1">
    <property type="nucleotide sequence ID" value="NZ_PPSL01000001.1"/>
</dbReference>
<keyword evidence="4" id="KW-1185">Reference proteome</keyword>
<sequence length="489" mass="48998">MKKLIVAALMLLTASSTLLWQSCKKENKNSNGSSDMVLSIQTGARTIEPGSTQTYEAVIVDTKGNVTPATGVSWSVTNSLGSFSGSTFTPSGSGSGTITASVTKDGKTLTAKVAVGVYLPAVFTVLPSAIVWTTNAGAIPLLPVYLGTGTVSGYSYSSSNSGIASVDASGNVTCVANGECVITVTANGLSDNNKVYVPVLVVGLPTVSLPVARVAVNPSGKELFRGETANFTAKAFNTANTEVSGQTFTWTSQDATVATVDATGRVTAVSLGKTFVTATASGISGTAEVDVLPDSLIIVTPIMASIAPGGTKQFTAQAYTVNHSSHALSTISMPAGLTWEVPTTGVAIFDIATVNSTGLVNMNTSATIGLSSVVVAHVSSPTIDPGAALIMVSDCDCGTTTSGVDHINVTGGSTLSVSLIGGPVTINATAVDASNNPVSGATIHLCSDNIAVCTVDSGNGQIIPVGPGTAIVTVCNGGVSTTITVTVTL</sequence>
<feature type="signal peptide" evidence="1">
    <location>
        <begin position="1"/>
        <end position="20"/>
    </location>
</feature>
<dbReference type="Proteomes" id="UP000239872">
    <property type="component" value="Unassembled WGS sequence"/>
</dbReference>
<evidence type="ECO:0000313" key="3">
    <source>
        <dbReference type="EMBL" id="PQJ13102.1"/>
    </source>
</evidence>
<evidence type="ECO:0000256" key="1">
    <source>
        <dbReference type="SAM" id="SignalP"/>
    </source>
</evidence>
<dbReference type="InterPro" id="IPR008964">
    <property type="entry name" value="Invasin/intimin_cell_adhesion"/>
</dbReference>
<keyword evidence="1" id="KW-0732">Signal</keyword>
<feature type="domain" description="BIG2" evidence="2">
    <location>
        <begin position="210"/>
        <end position="290"/>
    </location>
</feature>
<dbReference type="InterPro" id="IPR003343">
    <property type="entry name" value="Big_2"/>
</dbReference>
<dbReference type="SUPFAM" id="SSF49373">
    <property type="entry name" value="Invasin/intimin cell-adhesion fragments"/>
    <property type="match status" value="2"/>
</dbReference>
<feature type="domain" description="BIG2" evidence="2">
    <location>
        <begin position="403"/>
        <end position="486"/>
    </location>
</feature>
<feature type="chain" id="PRO_5015677262" description="BIG2 domain-containing protein" evidence="1">
    <location>
        <begin position="21"/>
        <end position="489"/>
    </location>
</feature>
<reference evidence="3 4" key="1">
    <citation type="submission" date="2018-01" db="EMBL/GenBank/DDBJ databases">
        <title>A novel member of the phylum Bacteroidetes isolated from glacier ice.</title>
        <authorList>
            <person name="Liu Q."/>
            <person name="Xin Y.-H."/>
        </authorList>
    </citation>
    <scope>NUCLEOTIDE SEQUENCE [LARGE SCALE GENOMIC DNA]</scope>
    <source>
        <strain evidence="3 4">RB1R16</strain>
    </source>
</reference>
<dbReference type="AlphaFoldDB" id="A0A2S7T1K6"/>
<dbReference type="SMART" id="SM00635">
    <property type="entry name" value="BID_2"/>
    <property type="match status" value="3"/>
</dbReference>
<dbReference type="Pfam" id="PF02368">
    <property type="entry name" value="Big_2"/>
    <property type="match status" value="2"/>
</dbReference>
<dbReference type="EMBL" id="PPSL01000001">
    <property type="protein sequence ID" value="PQJ13102.1"/>
    <property type="molecule type" value="Genomic_DNA"/>
</dbReference>